<dbReference type="OMA" id="IIVWSCF"/>
<evidence type="ECO:0000256" key="5">
    <source>
        <dbReference type="ARBA" id="ARBA00022737"/>
    </source>
</evidence>
<evidence type="ECO:0000256" key="2">
    <source>
        <dbReference type="ARBA" id="ARBA00022490"/>
    </source>
</evidence>
<evidence type="ECO:0000256" key="4">
    <source>
        <dbReference type="ARBA" id="ARBA00022694"/>
    </source>
</evidence>
<evidence type="ECO:0000256" key="6">
    <source>
        <dbReference type="ARBA" id="ARBA00038255"/>
    </source>
</evidence>
<comment type="subcellular location">
    <subcellularLocation>
        <location evidence="1">Cytoplasm</location>
    </subcellularLocation>
</comment>
<keyword evidence="9" id="KW-1185">Reference proteome</keyword>
<organism evidence="8 9">
    <name type="scientific">Sphaerulina musiva (strain SO2202)</name>
    <name type="common">Poplar stem canker fungus</name>
    <name type="synonym">Septoria musiva</name>
    <dbReference type="NCBI Taxonomy" id="692275"/>
    <lineage>
        <taxon>Eukaryota</taxon>
        <taxon>Fungi</taxon>
        <taxon>Dikarya</taxon>
        <taxon>Ascomycota</taxon>
        <taxon>Pezizomycotina</taxon>
        <taxon>Dothideomycetes</taxon>
        <taxon>Dothideomycetidae</taxon>
        <taxon>Mycosphaerellales</taxon>
        <taxon>Mycosphaerellaceae</taxon>
        <taxon>Sphaerulina</taxon>
    </lineage>
</organism>
<dbReference type="AlphaFoldDB" id="N1QGQ8"/>
<dbReference type="InterPro" id="IPR051973">
    <property type="entry name" value="tRNA_Anticodon_Mtase-Reg"/>
</dbReference>
<dbReference type="GO" id="GO:0005737">
    <property type="term" value="C:cytoplasm"/>
    <property type="evidence" value="ECO:0007669"/>
    <property type="project" value="UniProtKB-SubCell"/>
</dbReference>
<dbReference type="InterPro" id="IPR001680">
    <property type="entry name" value="WD40_rpt"/>
</dbReference>
<dbReference type="GeneID" id="27906509"/>
<evidence type="ECO:0000256" key="1">
    <source>
        <dbReference type="ARBA" id="ARBA00004496"/>
    </source>
</evidence>
<reference evidence="8 9" key="1">
    <citation type="journal article" date="2012" name="PLoS Pathog.">
        <title>Diverse lifestyles and strategies of plant pathogenesis encoded in the genomes of eighteen Dothideomycetes fungi.</title>
        <authorList>
            <person name="Ohm R.A."/>
            <person name="Feau N."/>
            <person name="Henrissat B."/>
            <person name="Schoch C.L."/>
            <person name="Horwitz B.A."/>
            <person name="Barry K.W."/>
            <person name="Condon B.J."/>
            <person name="Copeland A.C."/>
            <person name="Dhillon B."/>
            <person name="Glaser F."/>
            <person name="Hesse C.N."/>
            <person name="Kosti I."/>
            <person name="LaButti K."/>
            <person name="Lindquist E.A."/>
            <person name="Lucas S."/>
            <person name="Salamov A.A."/>
            <person name="Bradshaw R.E."/>
            <person name="Ciuffetti L."/>
            <person name="Hamelin R.C."/>
            <person name="Kema G.H.J."/>
            <person name="Lawrence C."/>
            <person name="Scott J.A."/>
            <person name="Spatafora J.W."/>
            <person name="Turgeon B.G."/>
            <person name="de Wit P.J.G.M."/>
            <person name="Zhong S."/>
            <person name="Goodwin S.B."/>
            <person name="Grigoriev I.V."/>
        </authorList>
    </citation>
    <scope>NUCLEOTIDE SEQUENCE [LARGE SCALE GENOMIC DNA]</scope>
    <source>
        <strain evidence="8 9">SO2202</strain>
    </source>
</reference>
<dbReference type="OrthoDB" id="5594999at2759"/>
<dbReference type="RefSeq" id="XP_016764532.1">
    <property type="nucleotide sequence ID" value="XM_016909372.1"/>
</dbReference>
<dbReference type="SUPFAM" id="SSF101908">
    <property type="entry name" value="Putative isomerase YbhE"/>
    <property type="match status" value="1"/>
</dbReference>
<dbReference type="PANTHER" id="PTHR14344:SF3">
    <property type="entry name" value="WD REPEAT-CONTAINING PROTEIN 6"/>
    <property type="match status" value="1"/>
</dbReference>
<feature type="repeat" description="WD" evidence="7">
    <location>
        <begin position="761"/>
        <end position="795"/>
    </location>
</feature>
<keyword evidence="5" id="KW-0677">Repeat</keyword>
<gene>
    <name evidence="8" type="ORF">SEPMUDRAFT_55724</name>
</gene>
<keyword evidence="4" id="KW-0819">tRNA processing</keyword>
<evidence type="ECO:0000256" key="7">
    <source>
        <dbReference type="PROSITE-ProRule" id="PRU00221"/>
    </source>
</evidence>
<sequence>MQHEHHRVPVTALALWNYDVLLAGSGSTLSLYDAKTKILLQSVPVFEGQTIHGILVNSERLGHVLVWGGQYLRQFHFSSGLRHLPFRYEASEIVAARDWILDAAVFPGDPRRAAIITAHNSLTIATGLPKSLELDLKEVVPGSNCILYCAQVTWLSHSSCLIASGTAFGDIIVWTLHFSQDDLSWKHQTHYSFSAHDGSVFGVQISSPEHKDMLGGRQRVLASCSDDRTVRLWDISDLSIQDDNRMQRETGFGSTVSKDDHMPTCLAKQMGHISRIWQIRFVRGDNNLNLLSFGEDATCVSWTIQVEADSSVAMKQVRVQKAHDGKNIWSVAVRPGMSSTSDDSTPVGGCIVTGGADGAIAVAQVDSYDRSKSQAPASATPYRAFGFISSHTIVAITDLGSLELLNLRLMEGTVASKPISTHVPQLRGYSAMASIPGIAFFAGKGEVYYYTLRDTQHHVLVDVGEKVASLFAQEIADDRYETAQCSLLVTTVKTKAATWYLCKRHDEPEIITITDTFDVELPHGFVVTSFVEFAWREGRWMALGSRSGCVAIYDLRSRSENARPVQHLMLYPGVHGKEAVTALLCSSDILFSTGRDGTYAAHIIESSGQSSDDSDSSCASVISLRPIHQLSLPLGPNIETLIIAPDGNIWVCGFRGKQFVIWDTRTQEEVMVVECGGAHRSFAFQAGTDGGTFVWTKASELHYQHQSQRPYCLLDSGGHGREIKASAMSPINSSLVATGAEDTNIKLHVLDSGRWRCVHTLQKHITGIQHLQWSEDGRYLFSSGGVEELYVWRISHDVLELGIGVLCESIYPFSTASDLRIMNFDARNVERGFHITIAYSNSAISKWQYRDKTWTLLANGDYLTSCLTQCLHLSFHDGRLDAQQEILYTASTDGHLVSWSSPSPSTSQQPGLLTWHTRHKVHQNAILSLTSHNLSPDRHILITGGDDNALALTLISSQPRSETSEERSNEATIHTLLIPQAHAAAVTALQIVRHEGNESLWFVSGSIDQRIKLWKVEFGDGEGVEGVDIALKKNVHTAVADVSSMELVGRDRVLVCGVGMDLWRIDWERMGQ</sequence>
<dbReference type="eggNOG" id="KOG0974">
    <property type="taxonomic scope" value="Eukaryota"/>
</dbReference>
<dbReference type="PROSITE" id="PS50082">
    <property type="entry name" value="WD_REPEATS_2"/>
    <property type="match status" value="2"/>
</dbReference>
<dbReference type="STRING" id="692275.N1QGQ8"/>
<proteinExistence type="inferred from homology"/>
<evidence type="ECO:0000313" key="8">
    <source>
        <dbReference type="EMBL" id="EMF16411.1"/>
    </source>
</evidence>
<feature type="repeat" description="WD" evidence="7">
    <location>
        <begin position="221"/>
        <end position="236"/>
    </location>
</feature>
<accession>N1QGQ8</accession>
<dbReference type="HOGENOM" id="CLU_002615_1_0_1"/>
<name>N1QGQ8_SPHMS</name>
<evidence type="ECO:0000256" key="3">
    <source>
        <dbReference type="ARBA" id="ARBA00022574"/>
    </source>
</evidence>
<comment type="similarity">
    <text evidence="6">Belongs to the WD repeat WDR6 family.</text>
</comment>
<dbReference type="PROSITE" id="PS00678">
    <property type="entry name" value="WD_REPEATS_1"/>
    <property type="match status" value="1"/>
</dbReference>
<dbReference type="Proteomes" id="UP000016931">
    <property type="component" value="Unassembled WGS sequence"/>
</dbReference>
<dbReference type="Gene3D" id="2.130.10.10">
    <property type="entry name" value="YVTN repeat-like/Quinoprotein amine dehydrogenase"/>
    <property type="match status" value="5"/>
</dbReference>
<keyword evidence="3 7" id="KW-0853">WD repeat</keyword>
<protein>
    <submittedName>
        <fullName evidence="8">WD40 repeat-like protein</fullName>
    </submittedName>
</protein>
<dbReference type="GO" id="GO:0030488">
    <property type="term" value="P:tRNA methylation"/>
    <property type="evidence" value="ECO:0007669"/>
    <property type="project" value="TreeGrafter"/>
</dbReference>
<dbReference type="InterPro" id="IPR015943">
    <property type="entry name" value="WD40/YVTN_repeat-like_dom_sf"/>
</dbReference>
<evidence type="ECO:0000313" key="9">
    <source>
        <dbReference type="Proteomes" id="UP000016931"/>
    </source>
</evidence>
<dbReference type="SMART" id="SM00320">
    <property type="entry name" value="WD40"/>
    <property type="match status" value="9"/>
</dbReference>
<dbReference type="InterPro" id="IPR019775">
    <property type="entry name" value="WD40_repeat_CS"/>
</dbReference>
<dbReference type="EMBL" id="KB456260">
    <property type="protein sequence ID" value="EMF16411.1"/>
    <property type="molecule type" value="Genomic_DNA"/>
</dbReference>
<dbReference type="InterPro" id="IPR036322">
    <property type="entry name" value="WD40_repeat_dom_sf"/>
</dbReference>
<dbReference type="PANTHER" id="PTHR14344">
    <property type="entry name" value="WD REPEAT PROTEIN"/>
    <property type="match status" value="1"/>
</dbReference>
<dbReference type="SUPFAM" id="SSF50978">
    <property type="entry name" value="WD40 repeat-like"/>
    <property type="match status" value="3"/>
</dbReference>
<dbReference type="Pfam" id="PF00400">
    <property type="entry name" value="WD40"/>
    <property type="match status" value="2"/>
</dbReference>
<keyword evidence="2" id="KW-0963">Cytoplasm</keyword>